<accession>A0A1F6ER15</accession>
<evidence type="ECO:0000259" key="1">
    <source>
        <dbReference type="SMART" id="SM00471"/>
    </source>
</evidence>
<evidence type="ECO:0000313" key="2">
    <source>
        <dbReference type="EMBL" id="OGG76069.1"/>
    </source>
</evidence>
<dbReference type="Gene3D" id="1.20.58.1910">
    <property type="match status" value="1"/>
</dbReference>
<feature type="domain" description="HD/PDEase" evidence="1">
    <location>
        <begin position="20"/>
        <end position="135"/>
    </location>
</feature>
<proteinExistence type="predicted"/>
<keyword evidence="2" id="KW-0378">Hydrolase</keyword>
<dbReference type="Proteomes" id="UP000178587">
    <property type="component" value="Unassembled WGS sequence"/>
</dbReference>
<dbReference type="STRING" id="1798507.A3A34_00515"/>
<dbReference type="InterPro" id="IPR003607">
    <property type="entry name" value="HD/PDEase_dom"/>
</dbReference>
<dbReference type="CDD" id="cd00077">
    <property type="entry name" value="HDc"/>
    <property type="match status" value="1"/>
</dbReference>
<reference evidence="2 3" key="1">
    <citation type="journal article" date="2016" name="Nat. Commun.">
        <title>Thousands of microbial genomes shed light on interconnected biogeochemical processes in an aquifer system.</title>
        <authorList>
            <person name="Anantharaman K."/>
            <person name="Brown C.T."/>
            <person name="Hug L.A."/>
            <person name="Sharon I."/>
            <person name="Castelle C.J."/>
            <person name="Probst A.J."/>
            <person name="Thomas B.C."/>
            <person name="Singh A."/>
            <person name="Wilkins M.J."/>
            <person name="Karaoz U."/>
            <person name="Brodie E.L."/>
            <person name="Williams K.H."/>
            <person name="Hubbard S.S."/>
            <person name="Banfield J.F."/>
        </authorList>
    </citation>
    <scope>NUCLEOTIDE SEQUENCE [LARGE SCALE GENOMIC DNA]</scope>
</reference>
<organism evidence="2 3">
    <name type="scientific">Candidatus Kaiserbacteria bacterium RIFCSPLOWO2_01_FULL_50_24</name>
    <dbReference type="NCBI Taxonomy" id="1798507"/>
    <lineage>
        <taxon>Bacteria</taxon>
        <taxon>Candidatus Kaiseribacteriota</taxon>
    </lineage>
</organism>
<sequence>MQEVMQKVEQKVRELLSGESSGHDWYHVKQVRDMALRIAEKEGGDKEIIELAALAHDVGDRKLHASEQKGEEVTLAVLKESNVPESVMEKVMDIIRRMSFKGADVADDMPMLEGKIVQDADRLYAIGAIGIARTFAYGGANGRLLYDPDVSTEMHASKDAYYANKSPTINHFYEKLLLLKDRMQTKTGREIAEGRHAYMEEFLRRFMAEWEARD</sequence>
<evidence type="ECO:0000313" key="3">
    <source>
        <dbReference type="Proteomes" id="UP000178587"/>
    </source>
</evidence>
<dbReference type="GO" id="GO:0016787">
    <property type="term" value="F:hydrolase activity"/>
    <property type="evidence" value="ECO:0007669"/>
    <property type="project" value="UniProtKB-KW"/>
</dbReference>
<name>A0A1F6ER15_9BACT</name>
<dbReference type="PANTHER" id="PTHR33594">
    <property type="entry name" value="SUPERFAMILY HYDROLASE, PUTATIVE (AFU_ORTHOLOGUE AFUA_1G03035)-RELATED"/>
    <property type="match status" value="1"/>
</dbReference>
<dbReference type="AlphaFoldDB" id="A0A1F6ER15"/>
<dbReference type="InterPro" id="IPR006674">
    <property type="entry name" value="HD_domain"/>
</dbReference>
<dbReference type="Pfam" id="PF01966">
    <property type="entry name" value="HD"/>
    <property type="match status" value="1"/>
</dbReference>
<dbReference type="SUPFAM" id="SSF109604">
    <property type="entry name" value="HD-domain/PDEase-like"/>
    <property type="match status" value="1"/>
</dbReference>
<protein>
    <submittedName>
        <fullName evidence="2">Phosphohydrolase</fullName>
    </submittedName>
</protein>
<dbReference type="PANTHER" id="PTHR33594:SF1">
    <property type="entry name" value="HD_PDEASE DOMAIN-CONTAINING PROTEIN"/>
    <property type="match status" value="1"/>
</dbReference>
<gene>
    <name evidence="2" type="ORF">A3A34_00515</name>
</gene>
<comment type="caution">
    <text evidence="2">The sequence shown here is derived from an EMBL/GenBank/DDBJ whole genome shotgun (WGS) entry which is preliminary data.</text>
</comment>
<dbReference type="Gene3D" id="1.10.472.50">
    <property type="entry name" value="HD-domain/PDEase-like"/>
    <property type="match status" value="1"/>
</dbReference>
<dbReference type="SMART" id="SM00471">
    <property type="entry name" value="HDc"/>
    <property type="match status" value="1"/>
</dbReference>
<dbReference type="EMBL" id="MFLU01000004">
    <property type="protein sequence ID" value="OGG76069.1"/>
    <property type="molecule type" value="Genomic_DNA"/>
</dbReference>